<keyword evidence="3" id="KW-0560">Oxidoreductase</keyword>
<keyword evidence="5" id="KW-0676">Redox-active center</keyword>
<keyword evidence="6" id="KW-0732">Signal</keyword>
<evidence type="ECO:0000313" key="9">
    <source>
        <dbReference type="Proteomes" id="UP000183805"/>
    </source>
</evidence>
<sequence length="194" mass="21247">MLLRPLMFALGAVCTFSYANDLVENSLDAGKVSAQSKPVTLLGQGVKVGQQAPNFKVVDGNFTPVTLNDYQGQAVLLSVVPSLDTGVCSIQTKHFNEKVASEFPSIAMLTLSADLPFAQKRFCKAENIDKVTALSDSVWRDFGQNYGLIIKDMGLLTRAVFVLDKEHKIVYKQLVDNLSKEPDYDSAIDALKKL</sequence>
<evidence type="ECO:0000256" key="6">
    <source>
        <dbReference type="SAM" id="SignalP"/>
    </source>
</evidence>
<proteinExistence type="predicted"/>
<evidence type="ECO:0000256" key="4">
    <source>
        <dbReference type="ARBA" id="ARBA00023157"/>
    </source>
</evidence>
<feature type="domain" description="Thioredoxin" evidence="7">
    <location>
        <begin position="46"/>
        <end position="194"/>
    </location>
</feature>
<dbReference type="EMBL" id="FPAZ01000010">
    <property type="protein sequence ID" value="SFT80795.1"/>
    <property type="molecule type" value="Genomic_DNA"/>
</dbReference>
<evidence type="ECO:0000256" key="3">
    <source>
        <dbReference type="ARBA" id="ARBA00023002"/>
    </source>
</evidence>
<dbReference type="InterPro" id="IPR013766">
    <property type="entry name" value="Thioredoxin_domain"/>
</dbReference>
<dbReference type="NCBIfam" id="NF001808">
    <property type="entry name" value="PRK00522.1"/>
    <property type="match status" value="1"/>
</dbReference>
<keyword evidence="1 8" id="KW-0575">Peroxidase</keyword>
<dbReference type="PANTHER" id="PTHR43110">
    <property type="entry name" value="THIOL PEROXIDASE"/>
    <property type="match status" value="1"/>
</dbReference>
<dbReference type="PANTHER" id="PTHR43110:SF1">
    <property type="entry name" value="THIOL PEROXIDASE"/>
    <property type="match status" value="1"/>
</dbReference>
<accession>A0ABY1GIR5</accession>
<dbReference type="SUPFAM" id="SSF52833">
    <property type="entry name" value="Thioredoxin-like"/>
    <property type="match status" value="1"/>
</dbReference>
<protein>
    <submittedName>
        <fullName evidence="8">Thiol peroxidase, atypical 2-Cys peroxiredoxin</fullName>
    </submittedName>
</protein>
<dbReference type="InterPro" id="IPR036249">
    <property type="entry name" value="Thioredoxin-like_sf"/>
</dbReference>
<comment type="caution">
    <text evidence="8">The sequence shown here is derived from an EMBL/GenBank/DDBJ whole genome shotgun (WGS) entry which is preliminary data.</text>
</comment>
<dbReference type="InterPro" id="IPR002065">
    <property type="entry name" value="TPX"/>
</dbReference>
<evidence type="ECO:0000313" key="8">
    <source>
        <dbReference type="EMBL" id="SFT80795.1"/>
    </source>
</evidence>
<dbReference type="InterPro" id="IPR050455">
    <property type="entry name" value="Tpx_Peroxidase_subfamily"/>
</dbReference>
<feature type="signal peptide" evidence="6">
    <location>
        <begin position="1"/>
        <end position="19"/>
    </location>
</feature>
<evidence type="ECO:0000256" key="2">
    <source>
        <dbReference type="ARBA" id="ARBA00022862"/>
    </source>
</evidence>
<dbReference type="Gene3D" id="3.40.30.10">
    <property type="entry name" value="Glutaredoxin"/>
    <property type="match status" value="1"/>
</dbReference>
<dbReference type="InterPro" id="IPR013740">
    <property type="entry name" value="Redoxin"/>
</dbReference>
<name>A0ABY1GIR5_9GAMM</name>
<dbReference type="CDD" id="cd03014">
    <property type="entry name" value="PRX_Atyp2cys"/>
    <property type="match status" value="1"/>
</dbReference>
<keyword evidence="4" id="KW-1015">Disulfide bond</keyword>
<dbReference type="PROSITE" id="PS51352">
    <property type="entry name" value="THIOREDOXIN_2"/>
    <property type="match status" value="1"/>
</dbReference>
<reference evidence="8 9" key="1">
    <citation type="submission" date="2016-10" db="EMBL/GenBank/DDBJ databases">
        <authorList>
            <person name="Varghese N."/>
            <person name="Submissions S."/>
        </authorList>
    </citation>
    <scope>NUCLEOTIDE SEQUENCE [LARGE SCALE GENOMIC DNA]</scope>
    <source>
        <strain evidence="8 9">CGMCC 1.8499</strain>
    </source>
</reference>
<evidence type="ECO:0000259" key="7">
    <source>
        <dbReference type="PROSITE" id="PS51352"/>
    </source>
</evidence>
<keyword evidence="2" id="KW-0049">Antioxidant</keyword>
<feature type="chain" id="PRO_5045660131" evidence="6">
    <location>
        <begin position="20"/>
        <end position="194"/>
    </location>
</feature>
<dbReference type="GO" id="GO:0004601">
    <property type="term" value="F:peroxidase activity"/>
    <property type="evidence" value="ECO:0007669"/>
    <property type="project" value="UniProtKB-KW"/>
</dbReference>
<dbReference type="Proteomes" id="UP000183805">
    <property type="component" value="Unassembled WGS sequence"/>
</dbReference>
<dbReference type="InterPro" id="IPR018219">
    <property type="entry name" value="Tpx_CS"/>
</dbReference>
<dbReference type="PROSITE" id="PS01265">
    <property type="entry name" value="TPX"/>
    <property type="match status" value="1"/>
</dbReference>
<dbReference type="Pfam" id="PF08534">
    <property type="entry name" value="Redoxin"/>
    <property type="match status" value="1"/>
</dbReference>
<evidence type="ECO:0000256" key="1">
    <source>
        <dbReference type="ARBA" id="ARBA00022559"/>
    </source>
</evidence>
<keyword evidence="9" id="KW-1185">Reference proteome</keyword>
<evidence type="ECO:0000256" key="5">
    <source>
        <dbReference type="ARBA" id="ARBA00023284"/>
    </source>
</evidence>
<organism evidence="8 9">
    <name type="scientific">Pseudoalteromonas lipolytica</name>
    <dbReference type="NCBI Taxonomy" id="570156"/>
    <lineage>
        <taxon>Bacteria</taxon>
        <taxon>Pseudomonadati</taxon>
        <taxon>Pseudomonadota</taxon>
        <taxon>Gammaproteobacteria</taxon>
        <taxon>Alteromonadales</taxon>
        <taxon>Pseudoalteromonadaceae</taxon>
        <taxon>Pseudoalteromonas</taxon>
    </lineage>
</organism>
<gene>
    <name evidence="8" type="ORF">SAMN04487854_11087</name>
</gene>